<evidence type="ECO:0000313" key="2">
    <source>
        <dbReference type="Proteomes" id="UP000449678"/>
    </source>
</evidence>
<sequence length="1136" mass="124395">MSKSSKSAEAANHVTISSLLRIHPRFMRSVHLERDIEDPRSSLAYILTPVARQALERISVGFKPGSTQRAWRISGDYGSGKTDFALALARIASGARDELPRELRQFVGSNTLVSALATGDSEPLGRTVLRALNVQWVAKRPPTNEDVLSAVRTAITNARKRKKSGLVLILDELGKNLEYAARNPDDDDIFLLQRLAEEATRSGEKALIVIAMLHQGVAAYASGLDVASKREWDKVAGRFEEIVYVQPTEQVATLLAATLNVNESGLPKSAKQEAEQSMRGALRAGLYGAAAADTLLGLSTKIFPIHPATLPVLTRAMRKFGQNERSLFSFVSSGEPMGLQSHLQKLRGDDEFYRISHLFDFVRANLLPTIVAGSSFTHWGVIESVLVSAAPESTVEVSVLKTIAMLSLLDSPDLPSTEEAVVLAVGGSKSMVSNAIQSLRQRGVIYERGTVRGLCLWPHTSVDLEQAFERATLATSTDIGGVRGLCQHIKSEDLVPRAYYSETGTLRYADVRIVPADDVAEILPSLPTLSGKGADLSLLVALPTDSVQQKKCQKLLAEQASHLPDGIYFAVGAPQNAAVKALGDLVAWKWVKANVPQLSGDKFAREEVARQISRAEKHVRDTIGGLDNLAVSNGQRLAWHYGKSTAPISLTSGKDLLTFLGNECRRIYPNTPYILNELINRRFPSSAAVAARTKLAEAMTLAPEMPFLGLDPAKRPPEMALYLSVLKHGGFHVEGENGWVFRVPSKKDDLCHLIPTFDLITRTLQRQGNDVLVPLPEIFKIMSLPPFGVREGLQPFVIAIYLATHHQRVAVYEDGTYLHEVGGEAFLRLMKEPQHFHLQHCELDTVRTELLHSLLSQLQINPRDASKTDLIDLIRPLAVFIGREIPDYARKTNRLSSTAAAVRRALLDAREPMKLVFVTLPVACGFAPVGAEGLSDPHEFAATLKKALHEIRTAYASLIERLGASLSAAFKSPLPAAEARLNIADRAAQLGAAVTEPSLKAFALRLSDKSLEQREWIESVANLLARKSPERWTDKDESEFNHQLELAAGRFLRTEMALIGTTNRLNGHACRIALTKSDGTEVGDLINWEGMDTGRIEQAQTAIEGILAKHGRYGLAAAMKAIWEQLEVEEGLRENG</sequence>
<gene>
    <name evidence="1" type="ORF">GTP38_19830</name>
</gene>
<dbReference type="SUPFAM" id="SSF52540">
    <property type="entry name" value="P-loop containing nucleoside triphosphate hydrolases"/>
    <property type="match status" value="1"/>
</dbReference>
<proteinExistence type="predicted"/>
<keyword evidence="2" id="KW-1185">Reference proteome</keyword>
<protein>
    <recommendedName>
        <fullName evidence="3">ATP-binding protein</fullName>
    </recommendedName>
</protein>
<evidence type="ECO:0008006" key="3">
    <source>
        <dbReference type="Google" id="ProtNLM"/>
    </source>
</evidence>
<accession>A0ABW9VAC6</accession>
<reference evidence="1 2" key="1">
    <citation type="submission" date="2019-12" db="EMBL/GenBank/DDBJ databases">
        <title>Novel species isolated from a subtropical stream in China.</title>
        <authorList>
            <person name="Lu H."/>
        </authorList>
    </citation>
    <scope>NUCLEOTIDE SEQUENCE [LARGE SCALE GENOMIC DNA]</scope>
    <source>
        <strain evidence="1 2">FT94W</strain>
    </source>
</reference>
<evidence type="ECO:0000313" key="1">
    <source>
        <dbReference type="EMBL" id="MYM36583.1"/>
    </source>
</evidence>
<dbReference type="EMBL" id="WWCO01000016">
    <property type="protein sequence ID" value="MYM36583.1"/>
    <property type="molecule type" value="Genomic_DNA"/>
</dbReference>
<name>A0ABW9VAC6_9BURK</name>
<organism evidence="1 2">
    <name type="scientific">Duganella lactea</name>
    <dbReference type="NCBI Taxonomy" id="2692173"/>
    <lineage>
        <taxon>Bacteria</taxon>
        <taxon>Pseudomonadati</taxon>
        <taxon>Pseudomonadota</taxon>
        <taxon>Betaproteobacteria</taxon>
        <taxon>Burkholderiales</taxon>
        <taxon>Oxalobacteraceae</taxon>
        <taxon>Telluria group</taxon>
        <taxon>Duganella</taxon>
    </lineage>
</organism>
<dbReference type="InterPro" id="IPR027417">
    <property type="entry name" value="P-loop_NTPase"/>
</dbReference>
<dbReference type="Proteomes" id="UP000449678">
    <property type="component" value="Unassembled WGS sequence"/>
</dbReference>
<comment type="caution">
    <text evidence="1">The sequence shown here is derived from an EMBL/GenBank/DDBJ whole genome shotgun (WGS) entry which is preliminary data.</text>
</comment>